<protein>
    <submittedName>
        <fullName evidence="1">Uncharacterized protein</fullName>
    </submittedName>
</protein>
<proteinExistence type="predicted"/>
<dbReference type="SUPFAM" id="SSF53335">
    <property type="entry name" value="S-adenosyl-L-methionine-dependent methyltransferases"/>
    <property type="match status" value="1"/>
</dbReference>
<keyword evidence="2" id="KW-1185">Reference proteome</keyword>
<dbReference type="EMBL" id="FMHT01000003">
    <property type="protein sequence ID" value="SCL30225.1"/>
    <property type="molecule type" value="Genomic_DNA"/>
</dbReference>
<dbReference type="InterPro" id="IPR029063">
    <property type="entry name" value="SAM-dependent_MTases_sf"/>
</dbReference>
<gene>
    <name evidence="1" type="ORF">GA0070616_4033</name>
</gene>
<dbReference type="Gene3D" id="3.40.50.150">
    <property type="entry name" value="Vaccinia Virus protein VP39"/>
    <property type="match status" value="1"/>
</dbReference>
<evidence type="ECO:0000313" key="1">
    <source>
        <dbReference type="EMBL" id="SCL30225.1"/>
    </source>
</evidence>
<dbReference type="Proteomes" id="UP000199699">
    <property type="component" value="Unassembled WGS sequence"/>
</dbReference>
<reference evidence="1 2" key="1">
    <citation type="submission" date="2016-06" db="EMBL/GenBank/DDBJ databases">
        <authorList>
            <person name="Kjaerup R.B."/>
            <person name="Dalgaard T.S."/>
            <person name="Juul-Madsen H.R."/>
        </authorList>
    </citation>
    <scope>NUCLEOTIDE SEQUENCE [LARGE SCALE GENOMIC DNA]</scope>
    <source>
        <strain evidence="1 2">DSM 43818</strain>
    </source>
</reference>
<organism evidence="1 2">
    <name type="scientific">Micromonospora nigra</name>
    <dbReference type="NCBI Taxonomy" id="145857"/>
    <lineage>
        <taxon>Bacteria</taxon>
        <taxon>Bacillati</taxon>
        <taxon>Actinomycetota</taxon>
        <taxon>Actinomycetes</taxon>
        <taxon>Micromonosporales</taxon>
        <taxon>Micromonosporaceae</taxon>
        <taxon>Micromonospora</taxon>
    </lineage>
</organism>
<evidence type="ECO:0000313" key="2">
    <source>
        <dbReference type="Proteomes" id="UP000199699"/>
    </source>
</evidence>
<dbReference type="AlphaFoldDB" id="A0A1C6SLN0"/>
<dbReference type="OrthoDB" id="8163513at2"/>
<name>A0A1C6SLN0_9ACTN</name>
<accession>A0A1C6SLN0</accession>
<sequence length="209" mass="22121">MSRDWYTWHDDYDDPASPLAHRLAEVRRHIAGALDDAPAGPLRAVSLCAGQGRDLIPVLATHPRGGEVTARLVEADHRNAEVARAAARAAGLSRVEVVVADAAHTDGYIGLVPAHLVLVCGVFGNVSDADVRRTVRHCAALCATGGTVIWTRHRHEPDLVPAICGWFAEEGFALVTVVSPADGVGVGVHRLLGAPRPLPAGVTMFRFGS</sequence>
<dbReference type="STRING" id="145857.GA0070616_4033"/>
<dbReference type="RefSeq" id="WP_091085104.1">
    <property type="nucleotide sequence ID" value="NZ_FMHT01000003.1"/>
</dbReference>